<feature type="compositionally biased region" description="Low complexity" evidence="1">
    <location>
        <begin position="61"/>
        <end position="73"/>
    </location>
</feature>
<feature type="compositionally biased region" description="Basic residues" evidence="1">
    <location>
        <begin position="74"/>
        <end position="90"/>
    </location>
</feature>
<feature type="compositionally biased region" description="Polar residues" evidence="1">
    <location>
        <begin position="129"/>
        <end position="144"/>
    </location>
</feature>
<feature type="compositionally biased region" description="Pro residues" evidence="1">
    <location>
        <begin position="117"/>
        <end position="126"/>
    </location>
</feature>
<evidence type="ECO:0000313" key="2">
    <source>
        <dbReference type="EMBL" id="KAK7084912.1"/>
    </source>
</evidence>
<name>A0AAN8XID8_HALRR</name>
<feature type="compositionally biased region" description="Gly residues" evidence="1">
    <location>
        <begin position="96"/>
        <end position="111"/>
    </location>
</feature>
<feature type="compositionally biased region" description="Low complexity" evidence="1">
    <location>
        <begin position="42"/>
        <end position="54"/>
    </location>
</feature>
<accession>A0AAN8XID8</accession>
<evidence type="ECO:0000256" key="1">
    <source>
        <dbReference type="SAM" id="MobiDB-lite"/>
    </source>
</evidence>
<feature type="compositionally biased region" description="Gly residues" evidence="1">
    <location>
        <begin position="7"/>
        <end position="20"/>
    </location>
</feature>
<keyword evidence="3" id="KW-1185">Reference proteome</keyword>
<proteinExistence type="predicted"/>
<evidence type="ECO:0000313" key="3">
    <source>
        <dbReference type="Proteomes" id="UP001381693"/>
    </source>
</evidence>
<sequence>MMSHSGGDVGVFTGGPGGAPGASLRLNQYSANHPPPAPNPQQPQQAPPQLRAQAQPPPHNPHSANPAPSVPHSQQHHPHTHASLAQHHHPALQSAGVGGHGAGGVGSGVGQVGVPPGASPAPPGPPHEISSQTLPPGSTQPIQQGSGGTIPVVSGHNMMYPPTTQNQPQGPQPSAQGHYYQHGGPNPQQHLHSAGQPRQVTVPGHIPKTFHHTYPTVGIVLKNFMKNNVRSPESPPLMVRPSDTGKAGN</sequence>
<protein>
    <submittedName>
        <fullName evidence="2">Uncharacterized protein</fullName>
    </submittedName>
</protein>
<feature type="compositionally biased region" description="Polar residues" evidence="1">
    <location>
        <begin position="186"/>
        <end position="199"/>
    </location>
</feature>
<feature type="region of interest" description="Disordered" evidence="1">
    <location>
        <begin position="1"/>
        <end position="206"/>
    </location>
</feature>
<gene>
    <name evidence="2" type="ORF">SK128_007015</name>
</gene>
<reference evidence="2 3" key="1">
    <citation type="submission" date="2023-11" db="EMBL/GenBank/DDBJ databases">
        <title>Halocaridina rubra genome assembly.</title>
        <authorList>
            <person name="Smith C."/>
        </authorList>
    </citation>
    <scope>NUCLEOTIDE SEQUENCE [LARGE SCALE GENOMIC DNA]</scope>
    <source>
        <strain evidence="2">EP-1</strain>
        <tissue evidence="2">Whole</tissue>
    </source>
</reference>
<comment type="caution">
    <text evidence="2">The sequence shown here is derived from an EMBL/GenBank/DDBJ whole genome shotgun (WGS) entry which is preliminary data.</text>
</comment>
<dbReference type="AlphaFoldDB" id="A0AAN8XID8"/>
<feature type="region of interest" description="Disordered" evidence="1">
    <location>
        <begin position="229"/>
        <end position="249"/>
    </location>
</feature>
<dbReference type="Proteomes" id="UP001381693">
    <property type="component" value="Unassembled WGS sequence"/>
</dbReference>
<dbReference type="EMBL" id="JAXCGZ010001946">
    <property type="protein sequence ID" value="KAK7084912.1"/>
    <property type="molecule type" value="Genomic_DNA"/>
</dbReference>
<feature type="compositionally biased region" description="Low complexity" evidence="1">
    <location>
        <begin position="161"/>
        <end position="173"/>
    </location>
</feature>
<organism evidence="2 3">
    <name type="scientific">Halocaridina rubra</name>
    <name type="common">Hawaiian red shrimp</name>
    <dbReference type="NCBI Taxonomy" id="373956"/>
    <lineage>
        <taxon>Eukaryota</taxon>
        <taxon>Metazoa</taxon>
        <taxon>Ecdysozoa</taxon>
        <taxon>Arthropoda</taxon>
        <taxon>Crustacea</taxon>
        <taxon>Multicrustacea</taxon>
        <taxon>Malacostraca</taxon>
        <taxon>Eumalacostraca</taxon>
        <taxon>Eucarida</taxon>
        <taxon>Decapoda</taxon>
        <taxon>Pleocyemata</taxon>
        <taxon>Caridea</taxon>
        <taxon>Atyoidea</taxon>
        <taxon>Atyidae</taxon>
        <taxon>Halocaridina</taxon>
    </lineage>
</organism>